<evidence type="ECO:0000256" key="3">
    <source>
        <dbReference type="PIRSR" id="PIRSR006241-50"/>
    </source>
</evidence>
<evidence type="ECO:0000313" key="5">
    <source>
        <dbReference type="EMBL" id="CDO87948.1"/>
    </source>
</evidence>
<dbReference type="SUPFAM" id="SSF51658">
    <property type="entry name" value="Xylose isomerase-like"/>
    <property type="match status" value="1"/>
</dbReference>
<dbReference type="PANTHER" id="PTHR43489:SF6">
    <property type="entry name" value="HYDROXYPYRUVATE ISOMERASE-RELATED"/>
    <property type="match status" value="1"/>
</dbReference>
<dbReference type="EMBL" id="HG964446">
    <property type="protein sequence ID" value="CDO87948.1"/>
    <property type="molecule type" value="Genomic_DNA"/>
</dbReference>
<feature type="domain" description="Xylose isomerase-like TIM barrel" evidence="4">
    <location>
        <begin position="25"/>
        <end position="255"/>
    </location>
</feature>
<dbReference type="eggNOG" id="COG3622">
    <property type="taxonomic scope" value="Bacteria"/>
</dbReference>
<gene>
    <name evidence="6" type="ORF">AWC29_02635</name>
    <name evidence="5" type="ORF">BN973_02306</name>
</gene>
<sequence>MAGATYTVNCSILFTDLPVPDRPGAARAAGFEAVEFWWPFAEATPPEPDVKAFVRAIEQAGVQLSGLNFFAGHMAGGDRGILSDPALTTEFRDNVQVAIGIADSLGTRALNALYGNRIEGIAPAEQDQVAAENLAYAAQAAERIGATVLIEPVSGAPRYPLETAADAVRVIDRVHAESGATNLRLLADVYHLFVNNDDVAAALLSNYERIGHVQVADAPGRGEPGTGEVPLGDYLAILLGRDYSGYIGLEYRPSRPDTFDWLPRDERGRGGVNVESLRTPTGTRNQ</sequence>
<dbReference type="InterPro" id="IPR036237">
    <property type="entry name" value="Xyl_isomerase-like_sf"/>
</dbReference>
<feature type="active site" description="Proton donor/acceptor" evidence="3">
    <location>
        <position position="151"/>
    </location>
</feature>
<dbReference type="Proteomes" id="UP000028880">
    <property type="component" value="Unassembled WGS sequence"/>
</dbReference>
<reference evidence="5" key="1">
    <citation type="journal article" date="2014" name="Genome Announc.">
        <title>Draft Genome Sequence of Mycobacterium triplex DSM 44626.</title>
        <authorList>
            <person name="Sassi M."/>
            <person name="Croce O."/>
            <person name="Robert C."/>
            <person name="Raoult D."/>
            <person name="Drancourt M."/>
        </authorList>
    </citation>
    <scope>NUCLEOTIDE SEQUENCE [LARGE SCALE GENOMIC DNA]</scope>
    <source>
        <strain evidence="5">DSM 44626</strain>
    </source>
</reference>
<keyword evidence="7" id="KW-1185">Reference proteome</keyword>
<dbReference type="Gene3D" id="3.20.20.150">
    <property type="entry name" value="Divalent-metal-dependent TIM barrel enzymes"/>
    <property type="match status" value="1"/>
</dbReference>
<dbReference type="InterPro" id="IPR050417">
    <property type="entry name" value="Sugar_Epim/Isomerase"/>
</dbReference>
<dbReference type="RefSeq" id="WP_051641220.1">
    <property type="nucleotide sequence ID" value="NZ_HG964446.1"/>
</dbReference>
<dbReference type="InterPro" id="IPR026040">
    <property type="entry name" value="HyI-like"/>
</dbReference>
<name>A0A024JXG7_9MYCO</name>
<dbReference type="AlphaFoldDB" id="A0A024JXG7"/>
<evidence type="ECO:0000313" key="7">
    <source>
        <dbReference type="Proteomes" id="UP000193710"/>
    </source>
</evidence>
<feature type="active site" description="Proton donor/acceptor" evidence="3">
    <location>
        <position position="250"/>
    </location>
</feature>
<dbReference type="PANTHER" id="PTHR43489">
    <property type="entry name" value="ISOMERASE"/>
    <property type="match status" value="1"/>
</dbReference>
<reference evidence="5" key="2">
    <citation type="submission" date="2014-04" db="EMBL/GenBank/DDBJ databases">
        <authorList>
            <person name="Urmite Genomes U."/>
        </authorList>
    </citation>
    <scope>NUCLEOTIDE SEQUENCE</scope>
    <source>
        <strain evidence="5">DSM 44626</strain>
    </source>
</reference>
<dbReference type="GO" id="GO:0008903">
    <property type="term" value="F:hydroxypyruvate isomerase activity"/>
    <property type="evidence" value="ECO:0007669"/>
    <property type="project" value="TreeGrafter"/>
</dbReference>
<dbReference type="EMBL" id="LQPY01000034">
    <property type="protein sequence ID" value="ORX00850.1"/>
    <property type="molecule type" value="Genomic_DNA"/>
</dbReference>
<protein>
    <submittedName>
        <fullName evidence="5">Hydroxypyruvate isomerase</fullName>
    </submittedName>
</protein>
<dbReference type="HOGENOM" id="CLU_050006_1_0_11"/>
<evidence type="ECO:0000256" key="2">
    <source>
        <dbReference type="PIRNR" id="PIRNR006241"/>
    </source>
</evidence>
<dbReference type="OrthoDB" id="9786584at2"/>
<dbReference type="InterPro" id="IPR013022">
    <property type="entry name" value="Xyl_isomerase-like_TIM-brl"/>
</dbReference>
<proteinExistence type="inferred from homology"/>
<reference evidence="6 7" key="3">
    <citation type="submission" date="2016-01" db="EMBL/GenBank/DDBJ databases">
        <title>The new phylogeny of the genus Mycobacterium.</title>
        <authorList>
            <person name="Tarcisio F."/>
            <person name="Conor M."/>
            <person name="Antonella G."/>
            <person name="Elisabetta G."/>
            <person name="Giulia F.S."/>
            <person name="Sara T."/>
            <person name="Anna F."/>
            <person name="Clotilde B."/>
            <person name="Roberto B."/>
            <person name="Veronica D.S."/>
            <person name="Fabio R."/>
            <person name="Monica P."/>
            <person name="Olivier J."/>
            <person name="Enrico T."/>
            <person name="Nicola S."/>
        </authorList>
    </citation>
    <scope>NUCLEOTIDE SEQUENCE [LARGE SCALE GENOMIC DNA]</scope>
    <source>
        <strain evidence="6 7">DSM 44626</strain>
    </source>
</reference>
<dbReference type="Proteomes" id="UP000193710">
    <property type="component" value="Unassembled WGS sequence"/>
</dbReference>
<evidence type="ECO:0000313" key="6">
    <source>
        <dbReference type="EMBL" id="ORX00850.1"/>
    </source>
</evidence>
<dbReference type="PIRSF" id="PIRSF006241">
    <property type="entry name" value="HyI"/>
    <property type="match status" value="1"/>
</dbReference>
<keyword evidence="1 2" id="KW-0413">Isomerase</keyword>
<organism evidence="5">
    <name type="scientific">Mycobacterium triplex</name>
    <dbReference type="NCBI Taxonomy" id="47839"/>
    <lineage>
        <taxon>Bacteria</taxon>
        <taxon>Bacillati</taxon>
        <taxon>Actinomycetota</taxon>
        <taxon>Actinomycetes</taxon>
        <taxon>Mycobacteriales</taxon>
        <taxon>Mycobacteriaceae</taxon>
        <taxon>Mycobacterium</taxon>
        <taxon>Mycobacterium simiae complex</taxon>
    </lineage>
</organism>
<dbReference type="Pfam" id="PF01261">
    <property type="entry name" value="AP_endonuc_2"/>
    <property type="match status" value="1"/>
</dbReference>
<dbReference type="GO" id="GO:0046487">
    <property type="term" value="P:glyoxylate metabolic process"/>
    <property type="evidence" value="ECO:0007669"/>
    <property type="project" value="TreeGrafter"/>
</dbReference>
<evidence type="ECO:0000256" key="1">
    <source>
        <dbReference type="ARBA" id="ARBA00023235"/>
    </source>
</evidence>
<dbReference type="STRING" id="47839.BN973_02306"/>
<accession>A0A024JXG7</accession>
<keyword evidence="5" id="KW-0670">Pyruvate</keyword>
<evidence type="ECO:0000259" key="4">
    <source>
        <dbReference type="Pfam" id="PF01261"/>
    </source>
</evidence>
<comment type="similarity">
    <text evidence="2">Belongs to the hyi family.</text>
</comment>